<accession>A0A6C0D5H0</accession>
<organism evidence="1">
    <name type="scientific">viral metagenome</name>
    <dbReference type="NCBI Taxonomy" id="1070528"/>
    <lineage>
        <taxon>unclassified sequences</taxon>
        <taxon>metagenomes</taxon>
        <taxon>organismal metagenomes</taxon>
    </lineage>
</organism>
<evidence type="ECO:0000313" key="1">
    <source>
        <dbReference type="EMBL" id="QHT11602.1"/>
    </source>
</evidence>
<reference evidence="1" key="1">
    <citation type="journal article" date="2020" name="Nature">
        <title>Giant virus diversity and host interactions through global metagenomics.</title>
        <authorList>
            <person name="Schulz F."/>
            <person name="Roux S."/>
            <person name="Paez-Espino D."/>
            <person name="Jungbluth S."/>
            <person name="Walsh D.A."/>
            <person name="Denef V.J."/>
            <person name="McMahon K.D."/>
            <person name="Konstantinidis K.T."/>
            <person name="Eloe-Fadrosh E.A."/>
            <person name="Kyrpides N.C."/>
            <person name="Woyke T."/>
        </authorList>
    </citation>
    <scope>NUCLEOTIDE SEQUENCE</scope>
    <source>
        <strain evidence="1">GVMAG-M-3300023174-116</strain>
    </source>
</reference>
<protein>
    <submittedName>
        <fullName evidence="1">Uncharacterized protein</fullName>
    </submittedName>
</protein>
<proteinExistence type="predicted"/>
<name>A0A6C0D5H0_9ZZZZ</name>
<dbReference type="EMBL" id="MN739535">
    <property type="protein sequence ID" value="QHT11602.1"/>
    <property type="molecule type" value="Genomic_DNA"/>
</dbReference>
<dbReference type="AlphaFoldDB" id="A0A6C0D5H0"/>
<sequence length="114" mass="12141">MANGGNVGKRITKNFTGSNLYTNNTCQFGSMAGLNPTVGVRPNVTGIHGYKYLRTAANGVDWNTGASLNTQDVINGCGFLRTCADGTRCLDMMGSAGKGTFIRYDPVRNRNILG</sequence>